<evidence type="ECO:0000313" key="4">
    <source>
        <dbReference type="Proteomes" id="UP000182321"/>
    </source>
</evidence>
<protein>
    <submittedName>
        <fullName evidence="3">Uncharacterized protein</fullName>
    </submittedName>
</protein>
<name>A0A1H7IZ04_9FIRM</name>
<dbReference type="AlphaFoldDB" id="A0A1H7IZ04"/>
<evidence type="ECO:0000256" key="1">
    <source>
        <dbReference type="SAM" id="Coils"/>
    </source>
</evidence>
<reference evidence="4" key="1">
    <citation type="submission" date="2016-10" db="EMBL/GenBank/DDBJ databases">
        <authorList>
            <person name="Varghese N."/>
        </authorList>
    </citation>
    <scope>NUCLEOTIDE SEQUENCE [LARGE SCALE GENOMIC DNA]</scope>
    <source>
        <strain evidence="4">ACV-9</strain>
    </source>
</reference>
<dbReference type="Proteomes" id="UP000182321">
    <property type="component" value="Unassembled WGS sequence"/>
</dbReference>
<keyword evidence="2" id="KW-0472">Membrane</keyword>
<evidence type="ECO:0000313" key="3">
    <source>
        <dbReference type="EMBL" id="SEK66867.1"/>
    </source>
</evidence>
<keyword evidence="1" id="KW-0175">Coiled coil</keyword>
<dbReference type="RefSeq" id="WP_074790687.1">
    <property type="nucleotide sequence ID" value="NZ_FNZX01000008.1"/>
</dbReference>
<gene>
    <name evidence="3" type="ORF">SAMN02910377_01504</name>
</gene>
<organism evidence="3 4">
    <name type="scientific">Pseudobutyrivibrio ruminis</name>
    <dbReference type="NCBI Taxonomy" id="46206"/>
    <lineage>
        <taxon>Bacteria</taxon>
        <taxon>Bacillati</taxon>
        <taxon>Bacillota</taxon>
        <taxon>Clostridia</taxon>
        <taxon>Lachnospirales</taxon>
        <taxon>Lachnospiraceae</taxon>
        <taxon>Pseudobutyrivibrio</taxon>
    </lineage>
</organism>
<keyword evidence="2" id="KW-0812">Transmembrane</keyword>
<proteinExistence type="predicted"/>
<keyword evidence="4" id="KW-1185">Reference proteome</keyword>
<evidence type="ECO:0000256" key="2">
    <source>
        <dbReference type="SAM" id="Phobius"/>
    </source>
</evidence>
<keyword evidence="2" id="KW-1133">Transmembrane helix</keyword>
<feature type="coiled-coil region" evidence="1">
    <location>
        <begin position="48"/>
        <end position="79"/>
    </location>
</feature>
<dbReference type="EMBL" id="FNZX01000008">
    <property type="protein sequence ID" value="SEK66867.1"/>
    <property type="molecule type" value="Genomic_DNA"/>
</dbReference>
<sequence length="145" mass="16782">MQNEYNGKPIFRHRYVSMDEESIREEINRLQGEIYAMQRTLELFGHDNNEIKQQVADNQEKNEKLLKSLEVKVNDLKDSLDYGTPLKKQLDSVTKDFSAKIEEVYNADRLKKQEKGMSTLTSLTIINTVLLIVLIGLVGYSILFI</sequence>
<accession>A0A1H7IZ04</accession>
<feature type="transmembrane region" description="Helical" evidence="2">
    <location>
        <begin position="119"/>
        <end position="143"/>
    </location>
</feature>